<gene>
    <name evidence="2" type="ORF">H5410_036585</name>
</gene>
<evidence type="ECO:0000313" key="2">
    <source>
        <dbReference type="EMBL" id="KAG5595353.1"/>
    </source>
</evidence>
<feature type="region of interest" description="Disordered" evidence="1">
    <location>
        <begin position="60"/>
        <end position="87"/>
    </location>
</feature>
<dbReference type="Proteomes" id="UP000824120">
    <property type="component" value="Chromosome 7"/>
</dbReference>
<comment type="caution">
    <text evidence="2">The sequence shown here is derived from an EMBL/GenBank/DDBJ whole genome shotgun (WGS) entry which is preliminary data.</text>
</comment>
<keyword evidence="3" id="KW-1185">Reference proteome</keyword>
<organism evidence="2 3">
    <name type="scientific">Solanum commersonii</name>
    <name type="common">Commerson's wild potato</name>
    <name type="synonym">Commerson's nightshade</name>
    <dbReference type="NCBI Taxonomy" id="4109"/>
    <lineage>
        <taxon>Eukaryota</taxon>
        <taxon>Viridiplantae</taxon>
        <taxon>Streptophyta</taxon>
        <taxon>Embryophyta</taxon>
        <taxon>Tracheophyta</taxon>
        <taxon>Spermatophyta</taxon>
        <taxon>Magnoliopsida</taxon>
        <taxon>eudicotyledons</taxon>
        <taxon>Gunneridae</taxon>
        <taxon>Pentapetalae</taxon>
        <taxon>asterids</taxon>
        <taxon>lamiids</taxon>
        <taxon>Solanales</taxon>
        <taxon>Solanaceae</taxon>
        <taxon>Solanoideae</taxon>
        <taxon>Solaneae</taxon>
        <taxon>Solanum</taxon>
    </lineage>
</organism>
<name>A0A9J5Y4P4_SOLCO</name>
<dbReference type="OrthoDB" id="1306017at2759"/>
<feature type="compositionally biased region" description="Low complexity" evidence="1">
    <location>
        <begin position="62"/>
        <end position="75"/>
    </location>
</feature>
<proteinExistence type="predicted"/>
<reference evidence="2 3" key="1">
    <citation type="submission" date="2020-09" db="EMBL/GenBank/DDBJ databases">
        <title>De no assembly of potato wild relative species, Solanum commersonii.</title>
        <authorList>
            <person name="Cho K."/>
        </authorList>
    </citation>
    <scope>NUCLEOTIDE SEQUENCE [LARGE SCALE GENOMIC DNA]</scope>
    <source>
        <strain evidence="2">LZ3.2</strain>
        <tissue evidence="2">Leaf</tissue>
    </source>
</reference>
<evidence type="ECO:0000313" key="3">
    <source>
        <dbReference type="Proteomes" id="UP000824120"/>
    </source>
</evidence>
<accession>A0A9J5Y4P4</accession>
<evidence type="ECO:0000256" key="1">
    <source>
        <dbReference type="SAM" id="MobiDB-lite"/>
    </source>
</evidence>
<sequence>MSVQEYSLKFTQLSHYAPEMVANMRSRMSLFMSGLSRLSNKEGKADMLIRDMDIDRLMIHRSSGPAQSSASAPTPRNKNDCRNKSSQNFIGPIQESVVMALMAVTSVVRWVIS</sequence>
<evidence type="ECO:0008006" key="4">
    <source>
        <dbReference type="Google" id="ProtNLM"/>
    </source>
</evidence>
<dbReference type="EMBL" id="JACXVP010000007">
    <property type="protein sequence ID" value="KAG5595353.1"/>
    <property type="molecule type" value="Genomic_DNA"/>
</dbReference>
<protein>
    <recommendedName>
        <fullName evidence="4">Gag-pol polyprotein</fullName>
    </recommendedName>
</protein>
<dbReference type="AlphaFoldDB" id="A0A9J5Y4P4"/>